<dbReference type="STRING" id="391595.RLO149_c032280"/>
<dbReference type="Gene3D" id="1.10.260.40">
    <property type="entry name" value="lambda repressor-like DNA-binding domains"/>
    <property type="match status" value="1"/>
</dbReference>
<evidence type="ECO:0000313" key="2">
    <source>
        <dbReference type="EMBL" id="AEI95184.1"/>
    </source>
</evidence>
<sequence>MKGSAALPVFGTRLRRVRTAVRLKQDGLAELLGVDQATVSRWERGVQTPEADLQAKVFQTLLPYRSDDAALRRLVETSPECVHLVDEATHVCLAYSAVRARDWQVGQRDMLGISLWQFATEEIQKAEHELGASDWWSVVSPEPRLFETSQANYRDISISAGQILWERVYLSDGTPARLVSGRSHAA</sequence>
<dbReference type="Proteomes" id="UP000001353">
    <property type="component" value="Chromosome"/>
</dbReference>
<evidence type="ECO:0000259" key="1">
    <source>
        <dbReference type="PROSITE" id="PS50943"/>
    </source>
</evidence>
<reference evidence="2 3" key="1">
    <citation type="journal article" date="2011" name="BMC Genomics">
        <title>Comparative genome analysis and genome-guided physiological analysis of Roseobacter litoralis.</title>
        <authorList>
            <person name="Kalhoefer D."/>
            <person name="Thole S."/>
            <person name="Voget S."/>
            <person name="Lehmann R."/>
            <person name="Liesegang H."/>
            <person name="Wollher A."/>
            <person name="Daniel R."/>
            <person name="Simon M."/>
            <person name="Brinkhoff T."/>
        </authorList>
    </citation>
    <scope>NUCLEOTIDE SEQUENCE [LARGE SCALE GENOMIC DNA]</scope>
    <source>
        <strain evidence="3">ATCC 49566 / DSM 6996 / JCM 21268 / NBRC 15278 / OCh 149</strain>
    </source>
</reference>
<dbReference type="OrthoDB" id="123556at2"/>
<dbReference type="HOGENOM" id="CLU_101357_0_0_5"/>
<dbReference type="AlphaFoldDB" id="F7ZKH0"/>
<dbReference type="PROSITE" id="PS50943">
    <property type="entry name" value="HTH_CROC1"/>
    <property type="match status" value="1"/>
</dbReference>
<accession>F7ZKH0</accession>
<evidence type="ECO:0000313" key="3">
    <source>
        <dbReference type="Proteomes" id="UP000001353"/>
    </source>
</evidence>
<dbReference type="InterPro" id="IPR001387">
    <property type="entry name" value="Cro/C1-type_HTH"/>
</dbReference>
<dbReference type="Pfam" id="PF13560">
    <property type="entry name" value="HTH_31"/>
    <property type="match status" value="1"/>
</dbReference>
<dbReference type="SMART" id="SM00530">
    <property type="entry name" value="HTH_XRE"/>
    <property type="match status" value="1"/>
</dbReference>
<dbReference type="CDD" id="cd00093">
    <property type="entry name" value="HTH_XRE"/>
    <property type="match status" value="1"/>
</dbReference>
<dbReference type="RefSeq" id="WP_013963094.1">
    <property type="nucleotide sequence ID" value="NC_015730.1"/>
</dbReference>
<dbReference type="SUPFAM" id="SSF47413">
    <property type="entry name" value="lambda repressor-like DNA-binding domains"/>
    <property type="match status" value="1"/>
</dbReference>
<dbReference type="eggNOG" id="COG2944">
    <property type="taxonomic scope" value="Bacteria"/>
</dbReference>
<dbReference type="KEGG" id="rli:RLO149_c032280"/>
<name>F7ZKH0_ROSLO</name>
<organism evidence="2 3">
    <name type="scientific">Roseobacter litoralis (strain ATCC 49566 / DSM 6996 / JCM 21268 / NBRC 15278 / OCh 149)</name>
    <dbReference type="NCBI Taxonomy" id="391595"/>
    <lineage>
        <taxon>Bacteria</taxon>
        <taxon>Pseudomonadati</taxon>
        <taxon>Pseudomonadota</taxon>
        <taxon>Alphaproteobacteria</taxon>
        <taxon>Rhodobacterales</taxon>
        <taxon>Roseobacteraceae</taxon>
        <taxon>Roseobacter</taxon>
    </lineage>
</organism>
<gene>
    <name evidence="2" type="ordered locus">RLO149_c032280</name>
</gene>
<feature type="domain" description="HTH cro/C1-type" evidence="1">
    <location>
        <begin position="14"/>
        <end position="65"/>
    </location>
</feature>
<proteinExistence type="predicted"/>
<keyword evidence="3" id="KW-1185">Reference proteome</keyword>
<protein>
    <submittedName>
        <fullName evidence="2">Helix-turn-helix protein</fullName>
    </submittedName>
</protein>
<dbReference type="EMBL" id="CP002623">
    <property type="protein sequence ID" value="AEI95184.1"/>
    <property type="molecule type" value="Genomic_DNA"/>
</dbReference>
<dbReference type="InterPro" id="IPR010982">
    <property type="entry name" value="Lambda_DNA-bd_dom_sf"/>
</dbReference>
<dbReference type="GO" id="GO:0003677">
    <property type="term" value="F:DNA binding"/>
    <property type="evidence" value="ECO:0007669"/>
    <property type="project" value="InterPro"/>
</dbReference>